<name>A0A2H0V5J4_9BACT</name>
<accession>A0A2H0V5J4</accession>
<protein>
    <submittedName>
        <fullName evidence="3">Glycosyltransferase family 4 protein</fullName>
    </submittedName>
</protein>
<organism evidence="3 4">
    <name type="scientific">Candidatus Falkowbacteria bacterium CG10_big_fil_rev_8_21_14_0_10_39_11</name>
    <dbReference type="NCBI Taxonomy" id="1974565"/>
    <lineage>
        <taxon>Bacteria</taxon>
        <taxon>Candidatus Falkowiibacteriota</taxon>
    </lineage>
</organism>
<gene>
    <name evidence="3" type="ORF">COT97_01860</name>
</gene>
<dbReference type="AlphaFoldDB" id="A0A2H0V5J4"/>
<dbReference type="EMBL" id="PFAP01000009">
    <property type="protein sequence ID" value="PIR94338.1"/>
    <property type="molecule type" value="Genomic_DNA"/>
</dbReference>
<dbReference type="PANTHER" id="PTHR45947:SF3">
    <property type="entry name" value="SULFOQUINOVOSYL TRANSFERASE SQD2"/>
    <property type="match status" value="1"/>
</dbReference>
<evidence type="ECO:0000313" key="4">
    <source>
        <dbReference type="Proteomes" id="UP000229901"/>
    </source>
</evidence>
<dbReference type="Pfam" id="PF13439">
    <property type="entry name" value="Glyco_transf_4"/>
    <property type="match status" value="1"/>
</dbReference>
<reference evidence="4" key="1">
    <citation type="submission" date="2017-09" db="EMBL/GenBank/DDBJ databases">
        <title>Depth-based differentiation of microbial function through sediment-hosted aquifers and enrichment of novel symbionts in the deep terrestrial subsurface.</title>
        <authorList>
            <person name="Probst A.J."/>
            <person name="Ladd B."/>
            <person name="Jarett J.K."/>
            <person name="Geller-Mcgrath D.E."/>
            <person name="Sieber C.M.K."/>
            <person name="Emerson J.B."/>
            <person name="Anantharaman K."/>
            <person name="Thomas B.C."/>
            <person name="Malmstrom R."/>
            <person name="Stieglmeier M."/>
            <person name="Klingl A."/>
            <person name="Woyke T."/>
            <person name="Ryan C.M."/>
            <person name="Banfield J.F."/>
        </authorList>
    </citation>
    <scope>NUCLEOTIDE SEQUENCE [LARGE SCALE GENOMIC DNA]</scope>
</reference>
<proteinExistence type="predicted"/>
<feature type="domain" description="Glycosyltransferase subfamily 4-like N-terminal" evidence="2">
    <location>
        <begin position="51"/>
        <end position="189"/>
    </location>
</feature>
<keyword evidence="3" id="KW-0808">Transferase</keyword>
<dbReference type="InterPro" id="IPR001296">
    <property type="entry name" value="Glyco_trans_1"/>
</dbReference>
<evidence type="ECO:0000259" key="1">
    <source>
        <dbReference type="Pfam" id="PF00534"/>
    </source>
</evidence>
<dbReference type="GO" id="GO:0016757">
    <property type="term" value="F:glycosyltransferase activity"/>
    <property type="evidence" value="ECO:0007669"/>
    <property type="project" value="InterPro"/>
</dbReference>
<dbReference type="Proteomes" id="UP000229901">
    <property type="component" value="Unassembled WGS sequence"/>
</dbReference>
<dbReference type="InterPro" id="IPR050194">
    <property type="entry name" value="Glycosyltransferase_grp1"/>
</dbReference>
<sequence length="368" mass="42554">MPKIALVHDHLNQNGGAEKVLEALHELFSDSPTYTLVYDRKKINININHEKIRTSFIQKFPFGVKKFEWFLIFMPAATENYDLSEFDIVISSASAFSKGIITKPETLHICYCHTPTRYLWTDSINYVKELRHGPIIKRTLPLVLTKLRQWDRLAAERVNLFIANSNEVKKRIKKYYRHDSIIIFPPVDTYKYQISTNLEDYYLAGGRLVPYKRFDLAIHTFNRLGFKLKIFGDGPMLKDLKKMAGPTIEFLGTISDFEKIKLYENCRAFIHPQVEDFGITAVEAMAAGRPVVAYGKGGSLDTIIDGQTGVLFHEQNWETMADTLLRFDHTKFNPEFIKNHAEQFDKSVFQANMEHLVNKTWAKFQSSL</sequence>
<dbReference type="Pfam" id="PF00534">
    <property type="entry name" value="Glycos_transf_1"/>
    <property type="match status" value="1"/>
</dbReference>
<dbReference type="Gene3D" id="3.40.50.2000">
    <property type="entry name" value="Glycogen Phosphorylase B"/>
    <property type="match status" value="2"/>
</dbReference>
<dbReference type="PANTHER" id="PTHR45947">
    <property type="entry name" value="SULFOQUINOVOSYL TRANSFERASE SQD2"/>
    <property type="match status" value="1"/>
</dbReference>
<feature type="domain" description="Glycosyl transferase family 1" evidence="1">
    <location>
        <begin position="201"/>
        <end position="327"/>
    </location>
</feature>
<dbReference type="SUPFAM" id="SSF53756">
    <property type="entry name" value="UDP-Glycosyltransferase/glycogen phosphorylase"/>
    <property type="match status" value="1"/>
</dbReference>
<evidence type="ECO:0000259" key="2">
    <source>
        <dbReference type="Pfam" id="PF13439"/>
    </source>
</evidence>
<dbReference type="InterPro" id="IPR028098">
    <property type="entry name" value="Glyco_trans_4-like_N"/>
</dbReference>
<evidence type="ECO:0000313" key="3">
    <source>
        <dbReference type="EMBL" id="PIR94338.1"/>
    </source>
</evidence>
<comment type="caution">
    <text evidence="3">The sequence shown here is derived from an EMBL/GenBank/DDBJ whole genome shotgun (WGS) entry which is preliminary data.</text>
</comment>